<feature type="transmembrane region" description="Helical" evidence="2">
    <location>
        <begin position="182"/>
        <end position="205"/>
    </location>
</feature>
<feature type="domain" description="HTH cro/C1-type" evidence="3">
    <location>
        <begin position="27"/>
        <end position="81"/>
    </location>
</feature>
<feature type="transmembrane region" description="Helical" evidence="2">
    <location>
        <begin position="115"/>
        <end position="136"/>
    </location>
</feature>
<keyword evidence="1" id="KW-0238">DNA-binding</keyword>
<name>A0ABW5LK94_9FLAO</name>
<dbReference type="InterPro" id="IPR001387">
    <property type="entry name" value="Cro/C1-type_HTH"/>
</dbReference>
<keyword evidence="5" id="KW-1185">Reference proteome</keyword>
<sequence length="297" mass="33844">MKQSSSHQETITKNLKIMEQPALGIKISELRKSKGLTQEELVEQCNISVRTIQRIEAGEVMPRSYTIKTILSALDYDLEKIQTEDSKVTKEFKKLFLLEIDDEKEASFLTKQLNIAWISGIVYFILGFGEFALDYYRHQEGEMIINEIAYILLKIVLLISIVLFTRGFVLTGKIFKNYLLRITAFMFIFIAVVFYGFDIISLYIVEINYPIVIGAEAMTYGIIGILFGISIYRLQGSLGTIAKVTAIFEIITYAFMTTILLSFVGLVFLTPTILLEIILLFKVCEMIKAKEKTLAVE</sequence>
<accession>A0ABW5LK94</accession>
<organism evidence="4 5">
    <name type="scientific">Aquimarina rubra</name>
    <dbReference type="NCBI Taxonomy" id="1920033"/>
    <lineage>
        <taxon>Bacteria</taxon>
        <taxon>Pseudomonadati</taxon>
        <taxon>Bacteroidota</taxon>
        <taxon>Flavobacteriia</taxon>
        <taxon>Flavobacteriales</taxon>
        <taxon>Flavobacteriaceae</taxon>
        <taxon>Aquimarina</taxon>
    </lineage>
</organism>
<dbReference type="Pfam" id="PF01381">
    <property type="entry name" value="HTH_3"/>
    <property type="match status" value="1"/>
</dbReference>
<dbReference type="PROSITE" id="PS50943">
    <property type="entry name" value="HTH_CROC1"/>
    <property type="match status" value="1"/>
</dbReference>
<dbReference type="PANTHER" id="PTHR46797">
    <property type="entry name" value="HTH-TYPE TRANSCRIPTIONAL REGULATOR"/>
    <property type="match status" value="1"/>
</dbReference>
<gene>
    <name evidence="4" type="ORF">ACFSR1_14345</name>
</gene>
<feature type="transmembrane region" description="Helical" evidence="2">
    <location>
        <begin position="148"/>
        <end position="170"/>
    </location>
</feature>
<dbReference type="Proteomes" id="UP001597319">
    <property type="component" value="Unassembled WGS sequence"/>
</dbReference>
<dbReference type="PANTHER" id="PTHR46797:SF1">
    <property type="entry name" value="METHYLPHOSPHONATE SYNTHASE"/>
    <property type="match status" value="1"/>
</dbReference>
<proteinExistence type="predicted"/>
<evidence type="ECO:0000259" key="3">
    <source>
        <dbReference type="PROSITE" id="PS50943"/>
    </source>
</evidence>
<feature type="transmembrane region" description="Helical" evidence="2">
    <location>
        <begin position="253"/>
        <end position="281"/>
    </location>
</feature>
<keyword evidence="2" id="KW-0472">Membrane</keyword>
<evidence type="ECO:0000256" key="1">
    <source>
        <dbReference type="ARBA" id="ARBA00023125"/>
    </source>
</evidence>
<dbReference type="InterPro" id="IPR050807">
    <property type="entry name" value="TransReg_Diox_bact_type"/>
</dbReference>
<protein>
    <submittedName>
        <fullName evidence="4">Helix-turn-helix domain-containing protein</fullName>
    </submittedName>
</protein>
<evidence type="ECO:0000313" key="5">
    <source>
        <dbReference type="Proteomes" id="UP001597319"/>
    </source>
</evidence>
<evidence type="ECO:0000256" key="2">
    <source>
        <dbReference type="SAM" id="Phobius"/>
    </source>
</evidence>
<evidence type="ECO:0000313" key="4">
    <source>
        <dbReference type="EMBL" id="MFD2563857.1"/>
    </source>
</evidence>
<dbReference type="CDD" id="cd00093">
    <property type="entry name" value="HTH_XRE"/>
    <property type="match status" value="1"/>
</dbReference>
<feature type="transmembrane region" description="Helical" evidence="2">
    <location>
        <begin position="211"/>
        <end position="232"/>
    </location>
</feature>
<dbReference type="EMBL" id="JBHULE010000019">
    <property type="protein sequence ID" value="MFD2563857.1"/>
    <property type="molecule type" value="Genomic_DNA"/>
</dbReference>
<dbReference type="InterPro" id="IPR010982">
    <property type="entry name" value="Lambda_DNA-bd_dom_sf"/>
</dbReference>
<dbReference type="SMART" id="SM00530">
    <property type="entry name" value="HTH_XRE"/>
    <property type="match status" value="1"/>
</dbReference>
<comment type="caution">
    <text evidence="4">The sequence shown here is derived from an EMBL/GenBank/DDBJ whole genome shotgun (WGS) entry which is preliminary data.</text>
</comment>
<keyword evidence="2" id="KW-1133">Transmembrane helix</keyword>
<reference evidence="5" key="1">
    <citation type="journal article" date="2019" name="Int. J. Syst. Evol. Microbiol.">
        <title>The Global Catalogue of Microorganisms (GCM) 10K type strain sequencing project: providing services to taxonomists for standard genome sequencing and annotation.</title>
        <authorList>
            <consortium name="The Broad Institute Genomics Platform"/>
            <consortium name="The Broad Institute Genome Sequencing Center for Infectious Disease"/>
            <person name="Wu L."/>
            <person name="Ma J."/>
        </authorList>
    </citation>
    <scope>NUCLEOTIDE SEQUENCE [LARGE SCALE GENOMIC DNA]</scope>
    <source>
        <strain evidence="5">KCTC 52274</strain>
    </source>
</reference>
<dbReference type="SUPFAM" id="SSF47413">
    <property type="entry name" value="lambda repressor-like DNA-binding domains"/>
    <property type="match status" value="1"/>
</dbReference>
<keyword evidence="2" id="KW-0812">Transmembrane</keyword>
<dbReference type="Gene3D" id="1.10.260.40">
    <property type="entry name" value="lambda repressor-like DNA-binding domains"/>
    <property type="match status" value="1"/>
</dbReference>